<organism evidence="1 2">
    <name type="scientific">Citrus x changshan-huyou</name>
    <dbReference type="NCBI Taxonomy" id="2935761"/>
    <lineage>
        <taxon>Eukaryota</taxon>
        <taxon>Viridiplantae</taxon>
        <taxon>Streptophyta</taxon>
        <taxon>Embryophyta</taxon>
        <taxon>Tracheophyta</taxon>
        <taxon>Spermatophyta</taxon>
        <taxon>Magnoliopsida</taxon>
        <taxon>eudicotyledons</taxon>
        <taxon>Gunneridae</taxon>
        <taxon>Pentapetalae</taxon>
        <taxon>rosids</taxon>
        <taxon>malvids</taxon>
        <taxon>Sapindales</taxon>
        <taxon>Rutaceae</taxon>
        <taxon>Aurantioideae</taxon>
        <taxon>Citrus</taxon>
    </lineage>
</organism>
<reference evidence="1 2" key="1">
    <citation type="submission" date="2024-05" db="EMBL/GenBank/DDBJ databases">
        <title>Haplotype-resolved chromosome-level genome assembly of Huyou (Citrus changshanensis).</title>
        <authorList>
            <person name="Miao C."/>
            <person name="Chen W."/>
            <person name="Wu Y."/>
            <person name="Wang L."/>
            <person name="Zhao S."/>
            <person name="Grierson D."/>
            <person name="Xu C."/>
            <person name="Chen K."/>
        </authorList>
    </citation>
    <scope>NUCLEOTIDE SEQUENCE [LARGE SCALE GENOMIC DNA]</scope>
    <source>
        <strain evidence="1">01-14</strain>
        <tissue evidence="1">Leaf</tissue>
    </source>
</reference>
<evidence type="ECO:0000313" key="2">
    <source>
        <dbReference type="Proteomes" id="UP001428341"/>
    </source>
</evidence>
<accession>A0AAP0MD41</accession>
<dbReference type="AlphaFoldDB" id="A0AAP0MD41"/>
<dbReference type="Proteomes" id="UP001428341">
    <property type="component" value="Unassembled WGS sequence"/>
</dbReference>
<protein>
    <submittedName>
        <fullName evidence="1">Uncharacterized protein</fullName>
    </submittedName>
</protein>
<gene>
    <name evidence="1" type="ORF">WN944_014978</name>
</gene>
<keyword evidence="2" id="KW-1185">Reference proteome</keyword>
<dbReference type="EMBL" id="JBCGBO010000005">
    <property type="protein sequence ID" value="KAK9199785.1"/>
    <property type="molecule type" value="Genomic_DNA"/>
</dbReference>
<evidence type="ECO:0000313" key="1">
    <source>
        <dbReference type="EMBL" id="KAK9199785.1"/>
    </source>
</evidence>
<proteinExistence type="predicted"/>
<comment type="caution">
    <text evidence="1">The sequence shown here is derived from an EMBL/GenBank/DDBJ whole genome shotgun (WGS) entry which is preliminary data.</text>
</comment>
<name>A0AAP0MD41_9ROSI</name>
<sequence length="99" mass="10915">MASRSIDTLEVNCKHLKPWEAWIVKSSSRFFVDGSIVLLRNSNGEVQLKAEPTQRAVATAMLDSEASSSQGSFYWQSNSFPYSLSQYSLSNSSLSSASQ</sequence>